<comment type="subunit">
    <text evidence="6">Part of the ribosomal stalk of the 50S ribosomal subunit. The N-terminus interacts with L11 and the large rRNA to form the base of the stalk. The C-terminus forms an elongated spine to which L12 dimers bind in a sequential fashion forming a multimeric L10(L12)X complex.</text>
</comment>
<protein>
    <recommendedName>
        <fullName evidence="5 6">Large ribosomal subunit protein uL10</fullName>
    </recommendedName>
</protein>
<reference evidence="7 8" key="1">
    <citation type="submission" date="2017-05" db="EMBL/GenBank/DDBJ databases">
        <authorList>
            <person name="Varghese N."/>
            <person name="Submissions S."/>
        </authorList>
    </citation>
    <scope>NUCLEOTIDE SEQUENCE [LARGE SCALE GENOMIC DNA]</scope>
    <source>
        <strain evidence="7 8">DSM 19036</strain>
    </source>
</reference>
<dbReference type="HAMAP" id="MF_00362">
    <property type="entry name" value="Ribosomal_uL10"/>
    <property type="match status" value="1"/>
</dbReference>
<dbReference type="EMBL" id="FXTN01000005">
    <property type="protein sequence ID" value="SMO67870.1"/>
    <property type="molecule type" value="Genomic_DNA"/>
</dbReference>
<evidence type="ECO:0000256" key="2">
    <source>
        <dbReference type="ARBA" id="ARBA00008889"/>
    </source>
</evidence>
<dbReference type="InterPro" id="IPR047865">
    <property type="entry name" value="Ribosomal_uL10_bac_type"/>
</dbReference>
<dbReference type="InterPro" id="IPR002363">
    <property type="entry name" value="Ribosomal_uL10_CS_bac"/>
</dbReference>
<dbReference type="PANTHER" id="PTHR11560">
    <property type="entry name" value="39S RIBOSOMAL PROTEIN L10, MITOCHONDRIAL"/>
    <property type="match status" value="1"/>
</dbReference>
<evidence type="ECO:0000256" key="3">
    <source>
        <dbReference type="ARBA" id="ARBA00022980"/>
    </source>
</evidence>
<name>A0A521DAE0_9SPHI</name>
<dbReference type="RefSeq" id="WP_142528234.1">
    <property type="nucleotide sequence ID" value="NZ_CBCSJO010000005.1"/>
</dbReference>
<sequence>MNREEKNEVVSALQEKMQEFGNFYIADTSSLSVEKVNNIRRKCFESGIEMQVAKNTLIRKAIEGLEGDNSDIFAALKGQSAILFSRTGNGPAKLIKALRKGGADKPVLKAAFIDTAIFVGDNHLDALVSLKSREELIGDIIGLLQSPAKNVISALKSSGGKIAGIVKTLQEREG</sequence>
<dbReference type="Pfam" id="PF00466">
    <property type="entry name" value="Ribosomal_L10"/>
    <property type="match status" value="1"/>
</dbReference>
<gene>
    <name evidence="6" type="primary">rplJ</name>
    <name evidence="7" type="ORF">SAMN06265348_10586</name>
</gene>
<dbReference type="GO" id="GO:0006412">
    <property type="term" value="P:translation"/>
    <property type="evidence" value="ECO:0007669"/>
    <property type="project" value="UniProtKB-UniRule"/>
</dbReference>
<dbReference type="NCBIfam" id="NF000955">
    <property type="entry name" value="PRK00099.1-1"/>
    <property type="match status" value="1"/>
</dbReference>
<evidence type="ECO:0000256" key="1">
    <source>
        <dbReference type="ARBA" id="ARBA00002633"/>
    </source>
</evidence>
<organism evidence="7 8">
    <name type="scientific">Pedobacter westerhofensis</name>
    <dbReference type="NCBI Taxonomy" id="425512"/>
    <lineage>
        <taxon>Bacteria</taxon>
        <taxon>Pseudomonadati</taxon>
        <taxon>Bacteroidota</taxon>
        <taxon>Sphingobacteriia</taxon>
        <taxon>Sphingobacteriales</taxon>
        <taxon>Sphingobacteriaceae</taxon>
        <taxon>Pedobacter</taxon>
    </lineage>
</organism>
<keyword evidence="6" id="KW-0699">rRNA-binding</keyword>
<dbReference type="CDD" id="cd05797">
    <property type="entry name" value="Ribosomal_L10"/>
    <property type="match status" value="1"/>
</dbReference>
<keyword evidence="3 6" id="KW-0689">Ribosomal protein</keyword>
<evidence type="ECO:0000256" key="6">
    <source>
        <dbReference type="HAMAP-Rule" id="MF_00362"/>
    </source>
</evidence>
<dbReference type="PROSITE" id="PS01109">
    <property type="entry name" value="RIBOSOMAL_L10"/>
    <property type="match status" value="1"/>
</dbReference>
<comment type="function">
    <text evidence="1 6">Forms part of the ribosomal stalk, playing a central role in the interaction of the ribosome with GTP-bound translation factors.</text>
</comment>
<keyword evidence="8" id="KW-1185">Reference proteome</keyword>
<dbReference type="Proteomes" id="UP000320300">
    <property type="component" value="Unassembled WGS sequence"/>
</dbReference>
<dbReference type="SUPFAM" id="SSF160369">
    <property type="entry name" value="Ribosomal protein L10-like"/>
    <property type="match status" value="1"/>
</dbReference>
<evidence type="ECO:0000256" key="5">
    <source>
        <dbReference type="ARBA" id="ARBA00035202"/>
    </source>
</evidence>
<dbReference type="GO" id="GO:0070180">
    <property type="term" value="F:large ribosomal subunit rRNA binding"/>
    <property type="evidence" value="ECO:0007669"/>
    <property type="project" value="UniProtKB-UniRule"/>
</dbReference>
<accession>A0A521DAE0</accession>
<dbReference type="InterPro" id="IPR022973">
    <property type="entry name" value="Ribosomal_uL10_bac"/>
</dbReference>
<evidence type="ECO:0000313" key="8">
    <source>
        <dbReference type="Proteomes" id="UP000320300"/>
    </source>
</evidence>
<dbReference type="GO" id="GO:0015934">
    <property type="term" value="C:large ribosomal subunit"/>
    <property type="evidence" value="ECO:0007669"/>
    <property type="project" value="InterPro"/>
</dbReference>
<proteinExistence type="inferred from homology"/>
<dbReference type="Gene3D" id="3.30.70.1730">
    <property type="match status" value="1"/>
</dbReference>
<keyword evidence="6" id="KW-0694">RNA-binding</keyword>
<evidence type="ECO:0000313" key="7">
    <source>
        <dbReference type="EMBL" id="SMO67870.1"/>
    </source>
</evidence>
<keyword evidence="4 6" id="KW-0687">Ribonucleoprotein</keyword>
<dbReference type="OrthoDB" id="1523686at2"/>
<dbReference type="InterPro" id="IPR043141">
    <property type="entry name" value="Ribosomal_uL10-like_sf"/>
</dbReference>
<dbReference type="GO" id="GO:0003735">
    <property type="term" value="F:structural constituent of ribosome"/>
    <property type="evidence" value="ECO:0007669"/>
    <property type="project" value="InterPro"/>
</dbReference>
<dbReference type="InterPro" id="IPR001790">
    <property type="entry name" value="Ribosomal_uL10"/>
</dbReference>
<evidence type="ECO:0000256" key="4">
    <source>
        <dbReference type="ARBA" id="ARBA00023274"/>
    </source>
</evidence>
<dbReference type="AlphaFoldDB" id="A0A521DAE0"/>
<comment type="similarity">
    <text evidence="2 6">Belongs to the universal ribosomal protein uL10 family.</text>
</comment>